<keyword evidence="1" id="KW-1133">Transmembrane helix</keyword>
<evidence type="ECO:0000313" key="2">
    <source>
        <dbReference type="EMBL" id="GGA25755.1"/>
    </source>
</evidence>
<keyword evidence="1" id="KW-0812">Transmembrane</keyword>
<gene>
    <name evidence="2" type="ORF">GCM10011333_30880</name>
</gene>
<sequence>MREPIRTRWIWIVLVALVVFNAPWYLPAGSIEPFVLGIPYWVVLVVLLSVALSAFLTWVCLRHWNLVEDEEENGREAG</sequence>
<reference evidence="2" key="2">
    <citation type="submission" date="2020-09" db="EMBL/GenBank/DDBJ databases">
        <authorList>
            <person name="Sun Q."/>
            <person name="Zhou Y."/>
        </authorList>
    </citation>
    <scope>NUCLEOTIDE SEQUENCE</scope>
    <source>
        <strain evidence="2">CGMCC 1.12785</strain>
    </source>
</reference>
<name>A0A8J2XLU3_9MICO</name>
<accession>A0A8J2XLU3</accession>
<keyword evidence="3" id="KW-1185">Reference proteome</keyword>
<proteinExistence type="predicted"/>
<reference evidence="2" key="1">
    <citation type="journal article" date="2014" name="Int. J. Syst. Evol. Microbiol.">
        <title>Complete genome sequence of Corynebacterium casei LMG S-19264T (=DSM 44701T), isolated from a smear-ripened cheese.</title>
        <authorList>
            <consortium name="US DOE Joint Genome Institute (JGI-PGF)"/>
            <person name="Walter F."/>
            <person name="Albersmeier A."/>
            <person name="Kalinowski J."/>
            <person name="Ruckert C."/>
        </authorList>
    </citation>
    <scope>NUCLEOTIDE SEQUENCE</scope>
    <source>
        <strain evidence="2">CGMCC 1.12785</strain>
    </source>
</reference>
<evidence type="ECO:0000313" key="3">
    <source>
        <dbReference type="Proteomes" id="UP000616114"/>
    </source>
</evidence>
<dbReference type="Proteomes" id="UP000616114">
    <property type="component" value="Unassembled WGS sequence"/>
</dbReference>
<dbReference type="AlphaFoldDB" id="A0A8J2XLU3"/>
<comment type="caution">
    <text evidence="2">The sequence shown here is derived from an EMBL/GenBank/DDBJ whole genome shotgun (WGS) entry which is preliminary data.</text>
</comment>
<protein>
    <submittedName>
        <fullName evidence="2">Uncharacterized protein</fullName>
    </submittedName>
</protein>
<dbReference type="RefSeq" id="WP_229745226.1">
    <property type="nucleotide sequence ID" value="NZ_BMFY01000017.1"/>
</dbReference>
<organism evidence="2 3">
    <name type="scientific">Sediminivirga luteola</name>
    <dbReference type="NCBI Taxonomy" id="1774748"/>
    <lineage>
        <taxon>Bacteria</taxon>
        <taxon>Bacillati</taxon>
        <taxon>Actinomycetota</taxon>
        <taxon>Actinomycetes</taxon>
        <taxon>Micrococcales</taxon>
        <taxon>Brevibacteriaceae</taxon>
        <taxon>Sediminivirga</taxon>
    </lineage>
</organism>
<feature type="transmembrane region" description="Helical" evidence="1">
    <location>
        <begin position="9"/>
        <end position="26"/>
    </location>
</feature>
<keyword evidence="1" id="KW-0472">Membrane</keyword>
<evidence type="ECO:0000256" key="1">
    <source>
        <dbReference type="SAM" id="Phobius"/>
    </source>
</evidence>
<feature type="transmembrane region" description="Helical" evidence="1">
    <location>
        <begin position="38"/>
        <end position="61"/>
    </location>
</feature>
<dbReference type="EMBL" id="BMFY01000017">
    <property type="protein sequence ID" value="GGA25755.1"/>
    <property type="molecule type" value="Genomic_DNA"/>
</dbReference>